<protein>
    <recommendedName>
        <fullName evidence="4">Phospholipase C</fullName>
    </recommendedName>
</protein>
<dbReference type="SUPFAM" id="SSF53649">
    <property type="entry name" value="Alkaline phosphatase-like"/>
    <property type="match status" value="1"/>
</dbReference>
<dbReference type="Pfam" id="PF04185">
    <property type="entry name" value="Phosphoesterase"/>
    <property type="match status" value="1"/>
</dbReference>
<dbReference type="InterPro" id="IPR007312">
    <property type="entry name" value="Phosphoesterase"/>
</dbReference>
<dbReference type="PANTHER" id="PTHR31956">
    <property type="entry name" value="NON-SPECIFIC PHOSPHOLIPASE C4-RELATED"/>
    <property type="match status" value="1"/>
</dbReference>
<reference evidence="2 3" key="1">
    <citation type="submission" date="2014-02" db="EMBL/GenBank/DDBJ databases">
        <title>The small core and large imbalanced accessory genome model reveals a collaborative survival strategy of Sorangium cellulosum strains in nature.</title>
        <authorList>
            <person name="Han K."/>
            <person name="Peng R."/>
            <person name="Blom J."/>
            <person name="Li Y.-Z."/>
        </authorList>
    </citation>
    <scope>NUCLEOTIDE SEQUENCE [LARGE SCALE GENOMIC DNA]</scope>
    <source>
        <strain evidence="2 3">So0157-18</strain>
    </source>
</reference>
<organism evidence="2 3">
    <name type="scientific">Sorangium cellulosum</name>
    <name type="common">Polyangium cellulosum</name>
    <dbReference type="NCBI Taxonomy" id="56"/>
    <lineage>
        <taxon>Bacteria</taxon>
        <taxon>Pseudomonadati</taxon>
        <taxon>Myxococcota</taxon>
        <taxon>Polyangia</taxon>
        <taxon>Polyangiales</taxon>
        <taxon>Polyangiaceae</taxon>
        <taxon>Sorangium</taxon>
    </lineage>
</organism>
<dbReference type="InterPro" id="IPR017850">
    <property type="entry name" value="Alkaline_phosphatase_core_sf"/>
</dbReference>
<dbReference type="Gene3D" id="3.40.720.10">
    <property type="entry name" value="Alkaline Phosphatase, subunit A"/>
    <property type="match status" value="2"/>
</dbReference>
<accession>A0A150P7Y5</accession>
<dbReference type="AlphaFoldDB" id="A0A150P7Y5"/>
<comment type="caution">
    <text evidence="2">The sequence shown here is derived from an EMBL/GenBank/DDBJ whole genome shotgun (WGS) entry which is preliminary data.</text>
</comment>
<evidence type="ECO:0008006" key="4">
    <source>
        <dbReference type="Google" id="ProtNLM"/>
    </source>
</evidence>
<dbReference type="GO" id="GO:0009395">
    <property type="term" value="P:phospholipid catabolic process"/>
    <property type="evidence" value="ECO:0007669"/>
    <property type="project" value="TreeGrafter"/>
</dbReference>
<proteinExistence type="predicted"/>
<dbReference type="EMBL" id="JELX01003676">
    <property type="protein sequence ID" value="KYF51598.1"/>
    <property type="molecule type" value="Genomic_DNA"/>
</dbReference>
<dbReference type="PANTHER" id="PTHR31956:SF1">
    <property type="entry name" value="NON-SPECIFIC PHOSPHOLIPASE C1"/>
    <property type="match status" value="1"/>
</dbReference>
<gene>
    <name evidence="2" type="ORF">BE04_06040</name>
</gene>
<evidence type="ECO:0000256" key="1">
    <source>
        <dbReference type="ARBA" id="ARBA00022801"/>
    </source>
</evidence>
<dbReference type="Proteomes" id="UP000075604">
    <property type="component" value="Unassembled WGS sequence"/>
</dbReference>
<sequence>MVHRRGGSGASIVRRRNVSMKSIEHVVLVILENRSFDSVLGWLYADPSAGPALNIPEPAPGERRFEGLAGLDLAAFTNVAEGLSCAPVKGASAMNVPCVAPNEEFASVNVQLFGNGDVRPGDAPTMKGFVEDYMTALKKAGVAGGDPDALRDLAGEVMESYTPDQLPVINGLAEHYAVCDMWFSSVPSQTNPNRAFAFCGTSLGLTDNGWLEKDPRAKLVEEKVGYRLGDDQFETTTLWNALHEAGHDDWSIFWQTSTLPEKISIALTGGKTRLQPLIEHIVQFAEDLDADHQKYLIELSSGELPSCYTYRLFPGLRAIPGVERRFARMERFHEQARAGTLPRFSLIEPFWTVSQESTDLTWEQSLATALGNDYHPPGNLSAGETFLQSVYMSLIANRAAWEKTLLIVTFDEGVGTFDHVPPPAAVPPWGSGGAAPTTQHGFNFDRHGVRVPAILVSPRIRRGTVFRSTREQPYDHTSLIATILKWYGEEQRLPAFQERAMGAPTFEEVLTLEEPRRDERDVRFLQVKREPGQPFRYLDRFTLRGHAGERVSERVSTAARKSTILGLLSLSDPKVAEYFPTLDGEAVQLFLEKSAREASSGKVHDGDEVALVSTEVEIGAYNTLGAWSLTGDCYYFNDYDPAVDEDRYEKQTWVLEAAEKGRPVRFGDAVAFRNKRSGAYLAPDGNGVKTQRGAYHWIIEPITSPPATLGR</sequence>
<evidence type="ECO:0000313" key="2">
    <source>
        <dbReference type="EMBL" id="KYF51598.1"/>
    </source>
</evidence>
<keyword evidence="1" id="KW-0378">Hydrolase</keyword>
<name>A0A150P7Y5_SORCE</name>
<dbReference type="GO" id="GO:0042578">
    <property type="term" value="F:phosphoric ester hydrolase activity"/>
    <property type="evidence" value="ECO:0007669"/>
    <property type="project" value="UniProtKB-ARBA"/>
</dbReference>
<evidence type="ECO:0000313" key="3">
    <source>
        <dbReference type="Proteomes" id="UP000075604"/>
    </source>
</evidence>